<protein>
    <recommendedName>
        <fullName evidence="2">Cytochrome C</fullName>
    </recommendedName>
</protein>
<evidence type="ECO:0008006" key="2">
    <source>
        <dbReference type="Google" id="ProtNLM"/>
    </source>
</evidence>
<comment type="caution">
    <text evidence="1">The sequence shown here is derived from an EMBL/GenBank/DDBJ whole genome shotgun (WGS) entry which is preliminary data.</text>
</comment>
<gene>
    <name evidence="1" type="ORF">ENJ96_07390</name>
</gene>
<dbReference type="AlphaFoldDB" id="A0A7V5P0K4"/>
<name>A0A7V5P0K4_9BACT</name>
<evidence type="ECO:0000313" key="1">
    <source>
        <dbReference type="EMBL" id="HHI97662.1"/>
    </source>
</evidence>
<sequence length="118" mass="13362">MDPHATGKARSCLSCHASPKTLGLGYGTLSYLGKGRWAFQSSERSQSDLLGLDFPLSALTNLKGEIFVNLSREDLRPFNPEEMKRILRVGLCLKCHQDFSDPVMMNWRPEMRCPVFKE</sequence>
<proteinExistence type="predicted"/>
<reference evidence="1" key="1">
    <citation type="journal article" date="2020" name="mSystems">
        <title>Genome- and Community-Level Interaction Insights into Carbon Utilization and Element Cycling Functions of Hydrothermarchaeota in Hydrothermal Sediment.</title>
        <authorList>
            <person name="Zhou Z."/>
            <person name="Liu Y."/>
            <person name="Xu W."/>
            <person name="Pan J."/>
            <person name="Luo Z.H."/>
            <person name="Li M."/>
        </authorList>
    </citation>
    <scope>NUCLEOTIDE SEQUENCE [LARGE SCALE GENOMIC DNA]</scope>
    <source>
        <strain evidence="1">HyVt-533</strain>
    </source>
</reference>
<dbReference type="InterPro" id="IPR036280">
    <property type="entry name" value="Multihaem_cyt_sf"/>
</dbReference>
<dbReference type="Proteomes" id="UP000886101">
    <property type="component" value="Unassembled WGS sequence"/>
</dbReference>
<dbReference type="EMBL" id="DROK01000217">
    <property type="protein sequence ID" value="HHI97662.1"/>
    <property type="molecule type" value="Genomic_DNA"/>
</dbReference>
<dbReference type="SUPFAM" id="SSF48695">
    <property type="entry name" value="Multiheme cytochromes"/>
    <property type="match status" value="1"/>
</dbReference>
<organism evidence="1">
    <name type="scientific">Thermodesulfatator atlanticus</name>
    <dbReference type="NCBI Taxonomy" id="501497"/>
    <lineage>
        <taxon>Bacteria</taxon>
        <taxon>Pseudomonadati</taxon>
        <taxon>Thermodesulfobacteriota</taxon>
        <taxon>Thermodesulfobacteria</taxon>
        <taxon>Thermodesulfobacteriales</taxon>
        <taxon>Thermodesulfatatoraceae</taxon>
        <taxon>Thermodesulfatator</taxon>
    </lineage>
</organism>
<accession>A0A7V5P0K4</accession>